<dbReference type="AlphaFoldDB" id="A0AAP6ZS73"/>
<feature type="domain" description="Condensation" evidence="2">
    <location>
        <begin position="54"/>
        <end position="343"/>
    </location>
</feature>
<evidence type="ECO:0000313" key="4">
    <source>
        <dbReference type="Proteomes" id="UP000576645"/>
    </source>
</evidence>
<protein>
    <recommendedName>
        <fullName evidence="5">Carrier domain-containing protein</fullName>
    </recommendedName>
</protein>
<proteinExistence type="predicted"/>
<gene>
    <name evidence="3" type="ORF">F0238_15685</name>
</gene>
<dbReference type="GO" id="GO:0003824">
    <property type="term" value="F:catalytic activity"/>
    <property type="evidence" value="ECO:0007669"/>
    <property type="project" value="InterPro"/>
</dbReference>
<dbReference type="SUPFAM" id="SSF47336">
    <property type="entry name" value="ACP-like"/>
    <property type="match status" value="1"/>
</dbReference>
<dbReference type="PANTHER" id="PTHR45527:SF1">
    <property type="entry name" value="FATTY ACID SYNTHASE"/>
    <property type="match status" value="1"/>
</dbReference>
<dbReference type="PANTHER" id="PTHR45527">
    <property type="entry name" value="NONRIBOSOMAL PEPTIDE SYNTHETASE"/>
    <property type="match status" value="1"/>
</dbReference>
<reference evidence="3 4" key="1">
    <citation type="submission" date="2019-09" db="EMBL/GenBank/DDBJ databases">
        <title>Draft genome sequencing and comparative genomics of hatchery-associated Vibrios.</title>
        <authorList>
            <person name="Kehlet-Delgado H."/>
            <person name="Mueller R.S."/>
        </authorList>
    </citation>
    <scope>NUCLEOTIDE SEQUENCE [LARGE SCALE GENOMIC DNA]</scope>
    <source>
        <strain evidence="3 4">09-121-3</strain>
    </source>
</reference>
<dbReference type="InterPro" id="IPR001242">
    <property type="entry name" value="Condensation_dom"/>
</dbReference>
<evidence type="ECO:0000313" key="3">
    <source>
        <dbReference type="EMBL" id="NOJ24178.1"/>
    </source>
</evidence>
<dbReference type="Proteomes" id="UP000576645">
    <property type="component" value="Unassembled WGS sequence"/>
</dbReference>
<dbReference type="Gene3D" id="1.10.1200.10">
    <property type="entry name" value="ACP-like"/>
    <property type="match status" value="1"/>
</dbReference>
<dbReference type="GO" id="GO:0043041">
    <property type="term" value="P:amino acid activation for nonribosomal peptide biosynthetic process"/>
    <property type="evidence" value="ECO:0007669"/>
    <property type="project" value="TreeGrafter"/>
</dbReference>
<sequence length="543" mass="61887">MATQELTQIHLPYGTIIFDKCQRLGDVSSLNDQELQARYDRLVCESSMYCQSHGEYPVSNPAIQAMYTESVELGLSSAYNIPLVFTAKEHDLEPLLDRLETYLKCHEIYRYCLHRPKDVIMFKEYTKLLNVKVKVYHEQSLVALRQRLQSLILKPFNLEEGPLFEVYRIKVKDTGDDVVLLVFHHTIIDGEGVNQLRTRLSSQHPITAVQMSEYTALSQRMYQYDSNSLQQYVKKLKYDELAASHLQWESARWVKHRHTMPSNALQSLRNLCREEQSTLFARLFSLAAQSFKATFPQRESVVMMIPYSNRENAQAMNMSGCLINSVLVQIELESLDQLVADTLFEVIRSSAAFPLHEVMFHSRMQPDILLVHHVLAHPSDLDLDDAVYNLKSVYPSSIEIREFSDQVDILLGSDGQACTKALADHFLQCLEIEEGLSCHESFQSDPQETQLDVTVPSGDQALVENIKAMLASSMDLGNTDLLDGLTQDDDLFLWGLNSIKGIRFSRALSDRYSVPFSLRALLKLRSLNKIAQHIVKSGERLSG</sequence>
<dbReference type="Pfam" id="PF00550">
    <property type="entry name" value="PP-binding"/>
    <property type="match status" value="1"/>
</dbReference>
<dbReference type="SUPFAM" id="SSF52777">
    <property type="entry name" value="CoA-dependent acyltransferases"/>
    <property type="match status" value="2"/>
</dbReference>
<dbReference type="RefSeq" id="WP_171353128.1">
    <property type="nucleotide sequence ID" value="NZ_VTXP01000008.1"/>
</dbReference>
<dbReference type="InterPro" id="IPR023213">
    <property type="entry name" value="CAT-like_dom_sf"/>
</dbReference>
<organism evidence="3 4">
    <name type="scientific">Vibrio coralliilyticus</name>
    <dbReference type="NCBI Taxonomy" id="190893"/>
    <lineage>
        <taxon>Bacteria</taxon>
        <taxon>Pseudomonadati</taxon>
        <taxon>Pseudomonadota</taxon>
        <taxon>Gammaproteobacteria</taxon>
        <taxon>Vibrionales</taxon>
        <taxon>Vibrionaceae</taxon>
        <taxon>Vibrio</taxon>
    </lineage>
</organism>
<name>A0AAP6ZS73_9VIBR</name>
<accession>A0AAP6ZS73</accession>
<dbReference type="Gene3D" id="3.30.559.30">
    <property type="entry name" value="Nonribosomal peptide synthetase, condensation domain"/>
    <property type="match status" value="1"/>
</dbReference>
<comment type="caution">
    <text evidence="3">The sequence shown here is derived from an EMBL/GenBank/DDBJ whole genome shotgun (WGS) entry which is preliminary data.</text>
</comment>
<dbReference type="InterPro" id="IPR009081">
    <property type="entry name" value="PP-bd_ACP"/>
</dbReference>
<dbReference type="EMBL" id="VTXP01000008">
    <property type="protein sequence ID" value="NOJ24178.1"/>
    <property type="molecule type" value="Genomic_DNA"/>
</dbReference>
<dbReference type="GO" id="GO:0031177">
    <property type="term" value="F:phosphopantetheine binding"/>
    <property type="evidence" value="ECO:0007669"/>
    <property type="project" value="TreeGrafter"/>
</dbReference>
<evidence type="ECO:0008006" key="5">
    <source>
        <dbReference type="Google" id="ProtNLM"/>
    </source>
</evidence>
<dbReference type="Gene3D" id="3.30.559.10">
    <property type="entry name" value="Chloramphenicol acetyltransferase-like domain"/>
    <property type="match status" value="1"/>
</dbReference>
<dbReference type="GO" id="GO:0044550">
    <property type="term" value="P:secondary metabolite biosynthetic process"/>
    <property type="evidence" value="ECO:0007669"/>
    <property type="project" value="TreeGrafter"/>
</dbReference>
<feature type="domain" description="Carrier" evidence="1">
    <location>
        <begin position="484"/>
        <end position="534"/>
    </location>
</feature>
<dbReference type="Pfam" id="PF00668">
    <property type="entry name" value="Condensation"/>
    <property type="match status" value="1"/>
</dbReference>
<dbReference type="InterPro" id="IPR036736">
    <property type="entry name" value="ACP-like_sf"/>
</dbReference>
<evidence type="ECO:0000259" key="2">
    <source>
        <dbReference type="Pfam" id="PF00668"/>
    </source>
</evidence>
<dbReference type="GO" id="GO:0005737">
    <property type="term" value="C:cytoplasm"/>
    <property type="evidence" value="ECO:0007669"/>
    <property type="project" value="TreeGrafter"/>
</dbReference>
<evidence type="ECO:0000259" key="1">
    <source>
        <dbReference type="Pfam" id="PF00550"/>
    </source>
</evidence>